<protein>
    <submittedName>
        <fullName evidence="9">Alcohol dehydrogenase</fullName>
    </submittedName>
</protein>
<dbReference type="FunFam" id="3.40.50.720:FF:000022">
    <property type="entry name" value="Cinnamyl alcohol dehydrogenase"/>
    <property type="match status" value="1"/>
</dbReference>
<evidence type="ECO:0000259" key="8">
    <source>
        <dbReference type="PROSITE" id="PS50206"/>
    </source>
</evidence>
<dbReference type="GO" id="GO:0016616">
    <property type="term" value="F:oxidoreductase activity, acting on the CH-OH group of donors, NAD or NADP as acceptor"/>
    <property type="evidence" value="ECO:0007669"/>
    <property type="project" value="InterPro"/>
</dbReference>
<dbReference type="SMART" id="SM00829">
    <property type="entry name" value="PKS_ER"/>
    <property type="match status" value="1"/>
</dbReference>
<dbReference type="RefSeq" id="XP_007509302.1">
    <property type="nucleotide sequence ID" value="XM_007509240.1"/>
</dbReference>
<dbReference type="Pfam" id="PF07993">
    <property type="entry name" value="NAD_binding_4"/>
    <property type="match status" value="1"/>
</dbReference>
<proteinExistence type="inferred from homology"/>
<dbReference type="SUPFAM" id="SSF52821">
    <property type="entry name" value="Rhodanese/Cell cycle control phosphatase"/>
    <property type="match status" value="2"/>
</dbReference>
<dbReference type="Pfam" id="PF00501">
    <property type="entry name" value="AMP-binding"/>
    <property type="match status" value="1"/>
</dbReference>
<dbReference type="Pfam" id="PF00107">
    <property type="entry name" value="ADH_zinc_N"/>
    <property type="match status" value="1"/>
</dbReference>
<evidence type="ECO:0000256" key="2">
    <source>
        <dbReference type="ARBA" id="ARBA00022450"/>
    </source>
</evidence>
<keyword evidence="6" id="KW-0560">Oxidoreductase</keyword>
<dbReference type="InterPro" id="IPR020843">
    <property type="entry name" value="ER"/>
</dbReference>
<dbReference type="PROSITE" id="PS50206">
    <property type="entry name" value="RHODANESE_3"/>
    <property type="match status" value="2"/>
</dbReference>
<comment type="similarity">
    <text evidence="7">Belongs to the zinc-containing alcohol dehydrogenase family.</text>
</comment>
<dbReference type="SMART" id="SM00450">
    <property type="entry name" value="RHOD"/>
    <property type="match status" value="2"/>
</dbReference>
<organism evidence="9 10">
    <name type="scientific">Bathycoccus prasinos</name>
    <dbReference type="NCBI Taxonomy" id="41875"/>
    <lineage>
        <taxon>Eukaryota</taxon>
        <taxon>Viridiplantae</taxon>
        <taxon>Chlorophyta</taxon>
        <taxon>Mamiellophyceae</taxon>
        <taxon>Mamiellales</taxon>
        <taxon>Bathycoccaceae</taxon>
        <taxon>Bathycoccus</taxon>
    </lineage>
</organism>
<dbReference type="Gene3D" id="3.40.50.300">
    <property type="entry name" value="P-loop containing nucleotide triphosphate hydrolases"/>
    <property type="match status" value="1"/>
</dbReference>
<evidence type="ECO:0000256" key="7">
    <source>
        <dbReference type="RuleBase" id="RU361277"/>
    </source>
</evidence>
<name>K8EP80_9CHLO</name>
<dbReference type="CDD" id="cd01448">
    <property type="entry name" value="TST_Repeat_1"/>
    <property type="match status" value="1"/>
</dbReference>
<dbReference type="PANTHER" id="PTHR44845">
    <property type="entry name" value="CARRIER DOMAIN-CONTAINING PROTEIN"/>
    <property type="match status" value="1"/>
</dbReference>
<dbReference type="Proteomes" id="UP000198341">
    <property type="component" value="Chromosome 14"/>
</dbReference>
<dbReference type="GeneID" id="19011907"/>
<feature type="domain" description="Rhodanese" evidence="8">
    <location>
        <begin position="178"/>
        <end position="292"/>
    </location>
</feature>
<dbReference type="PANTHER" id="PTHR44845:SF6">
    <property type="entry name" value="BETA-ALANINE-ACTIVATING ENZYME"/>
    <property type="match status" value="1"/>
</dbReference>
<reference evidence="9 10" key="1">
    <citation type="submission" date="2011-10" db="EMBL/GenBank/DDBJ databases">
        <authorList>
            <person name="Genoscope - CEA"/>
        </authorList>
    </citation>
    <scope>NUCLEOTIDE SEQUENCE [LARGE SCALE GENOMIC DNA]</scope>
    <source>
        <strain evidence="9 10">RCC 1105</strain>
    </source>
</reference>
<dbReference type="eggNOG" id="KOG1178">
    <property type="taxonomic scope" value="Eukaryota"/>
</dbReference>
<dbReference type="Gene3D" id="3.30.300.30">
    <property type="match status" value="1"/>
</dbReference>
<dbReference type="Gene3D" id="3.40.250.10">
    <property type="entry name" value="Rhodanese-like domain"/>
    <property type="match status" value="2"/>
</dbReference>
<evidence type="ECO:0000256" key="4">
    <source>
        <dbReference type="ARBA" id="ARBA00022723"/>
    </source>
</evidence>
<keyword evidence="10" id="KW-1185">Reference proteome</keyword>
<keyword evidence="5 7" id="KW-0862">Zinc</keyword>
<dbReference type="Gene3D" id="1.10.1200.10">
    <property type="entry name" value="ACP-like"/>
    <property type="match status" value="1"/>
</dbReference>
<dbReference type="InterPro" id="IPR009081">
    <property type="entry name" value="PP-bd_ACP"/>
</dbReference>
<feature type="domain" description="Rhodanese" evidence="8">
    <location>
        <begin position="21"/>
        <end position="140"/>
    </location>
</feature>
<dbReference type="InterPro" id="IPR011032">
    <property type="entry name" value="GroES-like_sf"/>
</dbReference>
<dbReference type="Pfam" id="PF00581">
    <property type="entry name" value="Rhodanese"/>
    <property type="match status" value="2"/>
</dbReference>
<dbReference type="InterPro" id="IPR000873">
    <property type="entry name" value="AMP-dep_synth/lig_dom"/>
</dbReference>
<evidence type="ECO:0000313" key="9">
    <source>
        <dbReference type="EMBL" id="CCO19759.1"/>
    </source>
</evidence>
<gene>
    <name evidence="9" type="ordered locus">Bathy14g02980</name>
</gene>
<dbReference type="InterPro" id="IPR001763">
    <property type="entry name" value="Rhodanese-like_dom"/>
</dbReference>
<dbReference type="CDD" id="cd05283">
    <property type="entry name" value="CAD1"/>
    <property type="match status" value="1"/>
</dbReference>
<evidence type="ECO:0000313" key="10">
    <source>
        <dbReference type="Proteomes" id="UP000198341"/>
    </source>
</evidence>
<dbReference type="EMBL" id="FO082265">
    <property type="protein sequence ID" value="CCO19759.1"/>
    <property type="molecule type" value="Genomic_DNA"/>
</dbReference>
<dbReference type="KEGG" id="bpg:Bathy14g02980"/>
<dbReference type="InterPro" id="IPR045851">
    <property type="entry name" value="AMP-bd_C_sf"/>
</dbReference>
<sequence length="2011" mass="223234">MYILETITAAELQDLLGSKKSHHGLKVIDARWDDTKLRTSIREEYDKEHIPFAIFYNHELVSDLSQQTPQAFPKLTDFVRYMNKVSISVEDDVIIYGTDHASFSAEYCAFVFKQFGHAGKVRILQGGIEEWKKSGFCTEDSRKDLGMNDSYFNTYTPREHTNSSVYQVNVSEVLRGLDSDKIQIVDCREPQIFHGETLDISYYSSNEILVEFTGHRRGHIPGARNVPFSLISSAKDSDTLRQIFLDSGVDLSRRILLIARGGISPAPFILFKLRKLGVACEVIRDGMCCWCTAQGSSYPLISSNDLHYSERKPIIVWALPNSHTDTLKCCFKMHPEIQMYKSRISSHSDSSTYVEQSVRNSLRKAAYTSILEILSINAGVKVNVIMELCHDYNDAEMEDAWLKSFNHIILVRDPEATSASKWRTSVSGVEVGENSNALSYKNSFEILARLKRISARSLVLDSDLDLVQSPKSAIEHVCDFAGVAYKKSMFNWDFIQMDVESAVNNLVDLAQVSIEEQIDDKYISPGISASTIEVKSYYEAVVWNSISMRKSWPICRQGPSLQNNFNVLVCDSSYDGNLDPLPCVTASFFSDSTIFAFHHDEFEIAEKKCPYVFDLPLVVCGEVGAVLQMLQRMDAKISKGFICVVRVLIITDRIPAMKSLTYPVSIIRSQEDVVSSIFMQDIIKSVLSDIESSKVESEVSFAEGNESIDINFPNVHWRDLSKLIQRCEEVDNIAVTDVEGSYKLTEIYARSLKVDEILTRYGCTSGDHVAIYLESSASSTWAALGSLLRECIFADVPTWYRSTDLDRVLGIIKPKVILTSDALSKNISDTEKASVVVLSEEMEDFGCVNSIIKEIHPTLNAHNKPDSGGFCVLTSGTTGISKVVCCPQASLTDSQPIFEKILRDGDRVGSFWVYYYFLIPILSGCTFAIIPSDFFLKPKELCEYVEQKQITVLFLTPSILESCLINVSDETFRQSFNSVHTLMLTGERFRDQIKDLFLAKVPACKIVNIYSTNESGDLAVYKDGCFQIREGTRTRILDDSGRAVLRGNIGHLFVQKQGLLTGYWTEHGKTSIKTDWYDTGDLVRWHGGNKITFESRANGAHVKIRGFKVSPRMVQDLLLQHKSIKIAKVSVFGEEDGIEISLVAAVALNANESISENEIREWMQARAPHYMIPSAFYYLDDGIHTAISGKDSKLDVNSLKRISDFASNDLTVAESELANIWKTVLGQPQLNLKGSDSFFDLGGSLKFVELADAISKYRNQEVQVGEILSKPTLSGMASLSSVDAREFNAVNEAEKYTFSSLAREKSEETRRIIFDSWNAKSKKNILLTGVTGYVGAYLLRDFILDDFVDCIYCVIRAKDKQEANKRVLSMSSRRGISFGDGYSKKVILVCGDVAKPLLGISSSEYEFLVSRVDVVVNAGAEVNMLKAYSALAAVNVGGTVNVLEFAARACAKHVFTSTMLPLPGEEATGYRKSKEVAELLCLRAQTELGVPSAVLQLGDIGISTDEGSFAPDDDYIVIFLRACVSLNLFPHTDWAFSVMSVNDCSIMLTKLSLEGKVESFDGNAREVKGKLIRFDQLYTWISKDIPLHMCSLGGWTNAARSGAADGIDELKRALLLLESMEVELAAEGMRLESGEKSGEINLCVDERWGQSLSNALQLESLLINRDSATKRSARTVAYAALSQGENLVPINISLQDMTSTSIEIKVTHCGLCGSDDHLISGDYGDYAVWPQVCGHEIVGIVTQVGNAVTHLKPGQRCGVGWQCSSCHDCEWCLRGNEQLCSEVVCTCCEGNRGGFANLVRIKDASFAFNIPKNLDSAEVAPLLCGGQTVWTPLKEQTKPGDRVGILGLGGLGHMAIKFAKAMGCEVTAISSSESKKRKSIEHGARHYVLHTDRDAMARRKGSLDFILVTIATNQRVDFEKFFHLLRPRGTICFVGMCPPITADVFSMGFTMCNITTSNTGGRKDMIEMLDFCSRNGIGASVKKRPLSKINDAIAEMRRGESSIRHVLVNDI</sequence>
<dbReference type="InterPro" id="IPR013154">
    <property type="entry name" value="ADH-like_N"/>
</dbReference>
<evidence type="ECO:0000256" key="5">
    <source>
        <dbReference type="ARBA" id="ARBA00022833"/>
    </source>
</evidence>
<dbReference type="Gene3D" id="3.90.180.10">
    <property type="entry name" value="Medium-chain alcohol dehydrogenases, catalytic domain"/>
    <property type="match status" value="1"/>
</dbReference>
<dbReference type="eggNOG" id="KOG1529">
    <property type="taxonomic scope" value="Eukaryota"/>
</dbReference>
<dbReference type="OrthoDB" id="1879366at2759"/>
<dbReference type="SUPFAM" id="SSF52540">
    <property type="entry name" value="P-loop containing nucleoside triphosphate hydrolases"/>
    <property type="match status" value="1"/>
</dbReference>
<dbReference type="Pfam" id="PF00550">
    <property type="entry name" value="PP-binding"/>
    <property type="match status" value="1"/>
</dbReference>
<dbReference type="Gene3D" id="3.40.50.12780">
    <property type="entry name" value="N-terminal domain of ligase-like"/>
    <property type="match status" value="1"/>
</dbReference>
<dbReference type="STRING" id="41875.K8EP80"/>
<keyword evidence="2" id="KW-0596">Phosphopantetheine</keyword>
<evidence type="ECO:0000256" key="6">
    <source>
        <dbReference type="ARBA" id="ARBA00023002"/>
    </source>
</evidence>
<dbReference type="InterPro" id="IPR013149">
    <property type="entry name" value="ADH-like_C"/>
</dbReference>
<dbReference type="GO" id="GO:0008270">
    <property type="term" value="F:zinc ion binding"/>
    <property type="evidence" value="ECO:0007669"/>
    <property type="project" value="InterPro"/>
</dbReference>
<keyword evidence="3" id="KW-0597">Phosphoprotein</keyword>
<dbReference type="SUPFAM" id="SSF51735">
    <property type="entry name" value="NAD(P)-binding Rossmann-fold domains"/>
    <property type="match status" value="2"/>
</dbReference>
<dbReference type="InterPro" id="IPR013120">
    <property type="entry name" value="FAR_NAD-bd"/>
</dbReference>
<dbReference type="Gene3D" id="3.40.50.720">
    <property type="entry name" value="NAD(P)-binding Rossmann-like Domain"/>
    <property type="match status" value="2"/>
</dbReference>
<dbReference type="eggNOG" id="KOG0023">
    <property type="taxonomic scope" value="Eukaryota"/>
</dbReference>
<dbReference type="InterPro" id="IPR042099">
    <property type="entry name" value="ANL_N_sf"/>
</dbReference>
<dbReference type="Pfam" id="PF08240">
    <property type="entry name" value="ADH_N"/>
    <property type="match status" value="1"/>
</dbReference>
<comment type="cofactor">
    <cofactor evidence="1 7">
        <name>Zn(2+)</name>
        <dbReference type="ChEBI" id="CHEBI:29105"/>
    </cofactor>
</comment>
<dbReference type="InterPro" id="IPR036736">
    <property type="entry name" value="ACP-like_sf"/>
</dbReference>
<evidence type="ECO:0000256" key="1">
    <source>
        <dbReference type="ARBA" id="ARBA00001947"/>
    </source>
</evidence>
<dbReference type="InterPro" id="IPR047109">
    <property type="entry name" value="CAD-like"/>
</dbReference>
<dbReference type="InterPro" id="IPR027417">
    <property type="entry name" value="P-loop_NTPase"/>
</dbReference>
<keyword evidence="4 7" id="KW-0479">Metal-binding</keyword>
<dbReference type="PROSITE" id="PS00059">
    <property type="entry name" value="ADH_ZINC"/>
    <property type="match status" value="1"/>
</dbReference>
<dbReference type="InterPro" id="IPR002328">
    <property type="entry name" value="ADH_Zn_CS"/>
</dbReference>
<dbReference type="SUPFAM" id="SSF47336">
    <property type="entry name" value="ACP-like"/>
    <property type="match status" value="1"/>
</dbReference>
<dbReference type="SUPFAM" id="SSF56801">
    <property type="entry name" value="Acetyl-CoA synthetase-like"/>
    <property type="match status" value="1"/>
</dbReference>
<dbReference type="InterPro" id="IPR036291">
    <property type="entry name" value="NAD(P)-bd_dom_sf"/>
</dbReference>
<dbReference type="InterPro" id="IPR036873">
    <property type="entry name" value="Rhodanese-like_dom_sf"/>
</dbReference>
<dbReference type="SUPFAM" id="SSF50129">
    <property type="entry name" value="GroES-like"/>
    <property type="match status" value="1"/>
</dbReference>
<evidence type="ECO:0000256" key="3">
    <source>
        <dbReference type="ARBA" id="ARBA00022553"/>
    </source>
</evidence>
<accession>K8EP80</accession>